<evidence type="ECO:0000256" key="1">
    <source>
        <dbReference type="ARBA" id="ARBA00004651"/>
    </source>
</evidence>
<evidence type="ECO:0000256" key="5">
    <source>
        <dbReference type="ARBA" id="ARBA00023136"/>
    </source>
</evidence>
<evidence type="ECO:0000256" key="4">
    <source>
        <dbReference type="ARBA" id="ARBA00022989"/>
    </source>
</evidence>
<sequence>MASRYMTGRRALTRYLAGAASARTGDEMSTPALLVLGLAATGSVEAASALLTGLTISAAAGGPLLGAIVDRSRRPGRWLAVALGGYAAGLGAVLAGTGQAPTPLVVGVAALTGLLNPALSGGWSAQLPHLVPAAAFAKANSLDAATFGAASLAGPALAGVVAAGMGAPAALAVAIGLVALAVPVAWSLPGRPPAPAGQRYGPLAGLTATVANRPLLRSTAASVFSSAGVGMLTVACPLLGERLLGEAGHGGLLLAAFAATALLANAVLARRREPARPDTIVLTSTLLLGTGTLGAAFAPSAALVVVAVMVAGLGDGSQLTALFAVRHREAPERLRARIFTTGASLKITGLAAGTALAGPLAAQSPRTCLLAGAGVQLAAAATYLAIRIRTPSPARAA</sequence>
<evidence type="ECO:0000256" key="2">
    <source>
        <dbReference type="ARBA" id="ARBA00022475"/>
    </source>
</evidence>
<organism evidence="8 9">
    <name type="scientific">Prauserella oleivorans</name>
    <dbReference type="NCBI Taxonomy" id="1478153"/>
    <lineage>
        <taxon>Bacteria</taxon>
        <taxon>Bacillati</taxon>
        <taxon>Actinomycetota</taxon>
        <taxon>Actinomycetes</taxon>
        <taxon>Pseudonocardiales</taxon>
        <taxon>Pseudonocardiaceae</taxon>
        <taxon>Prauserella</taxon>
    </lineage>
</organism>
<dbReference type="RefSeq" id="WP_377394083.1">
    <property type="nucleotide sequence ID" value="NZ_JBHSAN010000052.1"/>
</dbReference>
<feature type="transmembrane region" description="Helical" evidence="6">
    <location>
        <begin position="144"/>
        <end position="163"/>
    </location>
</feature>
<evidence type="ECO:0000259" key="7">
    <source>
        <dbReference type="PROSITE" id="PS50850"/>
    </source>
</evidence>
<feature type="transmembrane region" description="Helical" evidence="6">
    <location>
        <begin position="78"/>
        <end position="98"/>
    </location>
</feature>
<evidence type="ECO:0000313" key="9">
    <source>
        <dbReference type="Proteomes" id="UP001597478"/>
    </source>
</evidence>
<feature type="transmembrane region" description="Helical" evidence="6">
    <location>
        <begin position="104"/>
        <end position="123"/>
    </location>
</feature>
<feature type="transmembrane region" description="Helical" evidence="6">
    <location>
        <begin position="169"/>
        <end position="189"/>
    </location>
</feature>
<dbReference type="PANTHER" id="PTHR23513">
    <property type="entry name" value="INTEGRAL MEMBRANE EFFLUX PROTEIN-RELATED"/>
    <property type="match status" value="1"/>
</dbReference>
<gene>
    <name evidence="8" type="ORF">ACFS2C_24760</name>
</gene>
<dbReference type="InterPro" id="IPR020846">
    <property type="entry name" value="MFS_dom"/>
</dbReference>
<dbReference type="SUPFAM" id="SSF103473">
    <property type="entry name" value="MFS general substrate transporter"/>
    <property type="match status" value="1"/>
</dbReference>
<feature type="transmembrane region" description="Helical" evidence="6">
    <location>
        <begin position="252"/>
        <end position="268"/>
    </location>
</feature>
<dbReference type="Gene3D" id="1.20.1250.20">
    <property type="entry name" value="MFS general substrate transporter like domains"/>
    <property type="match status" value="1"/>
</dbReference>
<feature type="transmembrane region" description="Helical" evidence="6">
    <location>
        <begin position="337"/>
        <end position="357"/>
    </location>
</feature>
<feature type="transmembrane region" description="Helical" evidence="6">
    <location>
        <begin position="369"/>
        <end position="386"/>
    </location>
</feature>
<keyword evidence="9" id="KW-1185">Reference proteome</keyword>
<evidence type="ECO:0000313" key="8">
    <source>
        <dbReference type="EMBL" id="MFD2802604.1"/>
    </source>
</evidence>
<keyword evidence="2" id="KW-1003">Cell membrane</keyword>
<name>A0ABW5WHE8_9PSEU</name>
<protein>
    <submittedName>
        <fullName evidence="8">MFS transporter</fullName>
    </submittedName>
</protein>
<dbReference type="InterPro" id="IPR036259">
    <property type="entry name" value="MFS_trans_sf"/>
</dbReference>
<dbReference type="Proteomes" id="UP001597478">
    <property type="component" value="Unassembled WGS sequence"/>
</dbReference>
<dbReference type="Pfam" id="PF07690">
    <property type="entry name" value="MFS_1"/>
    <property type="match status" value="1"/>
</dbReference>
<keyword evidence="4 6" id="KW-1133">Transmembrane helix</keyword>
<keyword evidence="5 6" id="KW-0472">Membrane</keyword>
<evidence type="ECO:0000256" key="6">
    <source>
        <dbReference type="SAM" id="Phobius"/>
    </source>
</evidence>
<dbReference type="PANTHER" id="PTHR23513:SF11">
    <property type="entry name" value="STAPHYLOFERRIN A TRANSPORTER"/>
    <property type="match status" value="1"/>
</dbReference>
<comment type="caution">
    <text evidence="8">The sequence shown here is derived from an EMBL/GenBank/DDBJ whole genome shotgun (WGS) entry which is preliminary data.</text>
</comment>
<feature type="domain" description="Major facilitator superfamily (MFS) profile" evidence="7">
    <location>
        <begin position="214"/>
        <end position="397"/>
    </location>
</feature>
<reference evidence="9" key="1">
    <citation type="journal article" date="2019" name="Int. J. Syst. Evol. Microbiol.">
        <title>The Global Catalogue of Microorganisms (GCM) 10K type strain sequencing project: providing services to taxonomists for standard genome sequencing and annotation.</title>
        <authorList>
            <consortium name="The Broad Institute Genomics Platform"/>
            <consortium name="The Broad Institute Genome Sequencing Center for Infectious Disease"/>
            <person name="Wu L."/>
            <person name="Ma J."/>
        </authorList>
    </citation>
    <scope>NUCLEOTIDE SEQUENCE [LARGE SCALE GENOMIC DNA]</scope>
    <source>
        <strain evidence="9">IBRC-M 10906</strain>
    </source>
</reference>
<proteinExistence type="predicted"/>
<keyword evidence="3 6" id="KW-0812">Transmembrane</keyword>
<comment type="subcellular location">
    <subcellularLocation>
        <location evidence="1">Cell membrane</location>
        <topology evidence="1">Multi-pass membrane protein</topology>
    </subcellularLocation>
</comment>
<accession>A0ABW5WHE8</accession>
<feature type="transmembrane region" description="Helical" evidence="6">
    <location>
        <begin position="280"/>
        <end position="298"/>
    </location>
</feature>
<evidence type="ECO:0000256" key="3">
    <source>
        <dbReference type="ARBA" id="ARBA00022692"/>
    </source>
</evidence>
<dbReference type="PROSITE" id="PS50850">
    <property type="entry name" value="MFS"/>
    <property type="match status" value="1"/>
</dbReference>
<dbReference type="InterPro" id="IPR011701">
    <property type="entry name" value="MFS"/>
</dbReference>
<dbReference type="EMBL" id="JBHUOF010000048">
    <property type="protein sequence ID" value="MFD2802604.1"/>
    <property type="molecule type" value="Genomic_DNA"/>
</dbReference>
<feature type="transmembrane region" description="Helical" evidence="6">
    <location>
        <begin position="304"/>
        <end position="325"/>
    </location>
</feature>